<evidence type="ECO:0000256" key="2">
    <source>
        <dbReference type="ARBA" id="ARBA00022801"/>
    </source>
</evidence>
<dbReference type="InterPro" id="IPR000086">
    <property type="entry name" value="NUDIX_hydrolase_dom"/>
</dbReference>
<dbReference type="PROSITE" id="PS00893">
    <property type="entry name" value="NUDIX_BOX"/>
    <property type="match status" value="1"/>
</dbReference>
<evidence type="ECO:0000259" key="3">
    <source>
        <dbReference type="PROSITE" id="PS51462"/>
    </source>
</evidence>
<proteinExistence type="predicted"/>
<dbReference type="Proteomes" id="UP001442494">
    <property type="component" value="Unassembled WGS sequence"/>
</dbReference>
<evidence type="ECO:0000256" key="1">
    <source>
        <dbReference type="ARBA" id="ARBA00001946"/>
    </source>
</evidence>
<dbReference type="GO" id="GO:0016787">
    <property type="term" value="F:hydrolase activity"/>
    <property type="evidence" value="ECO:0007669"/>
    <property type="project" value="UniProtKB-KW"/>
</dbReference>
<evidence type="ECO:0000313" key="5">
    <source>
        <dbReference type="Proteomes" id="UP001442494"/>
    </source>
</evidence>
<accession>A0ABV0JLI7</accession>
<evidence type="ECO:0000313" key="4">
    <source>
        <dbReference type="EMBL" id="MEP0864300.1"/>
    </source>
</evidence>
<protein>
    <submittedName>
        <fullName evidence="4">NUDIX hydrolase</fullName>
    </submittedName>
</protein>
<dbReference type="PANTHER" id="PTHR11839:SF18">
    <property type="entry name" value="NUDIX HYDROLASE DOMAIN-CONTAINING PROTEIN"/>
    <property type="match status" value="1"/>
</dbReference>
<dbReference type="CDD" id="cd03424">
    <property type="entry name" value="NUDIX_ADPRase_Nudt5_UGPPase_Nudt14"/>
    <property type="match status" value="1"/>
</dbReference>
<keyword evidence="5" id="KW-1185">Reference proteome</keyword>
<dbReference type="Gene3D" id="3.90.79.10">
    <property type="entry name" value="Nucleoside Triphosphate Pyrophosphohydrolase"/>
    <property type="match status" value="1"/>
</dbReference>
<dbReference type="RefSeq" id="WP_190420974.1">
    <property type="nucleotide sequence ID" value="NZ_JAMPKK010000012.1"/>
</dbReference>
<organism evidence="4 5">
    <name type="scientific">Funiculus sociatus GB2-A5</name>
    <dbReference type="NCBI Taxonomy" id="2933946"/>
    <lineage>
        <taxon>Bacteria</taxon>
        <taxon>Bacillati</taxon>
        <taxon>Cyanobacteriota</taxon>
        <taxon>Cyanophyceae</taxon>
        <taxon>Coleofasciculales</taxon>
        <taxon>Coleofasciculaceae</taxon>
        <taxon>Funiculus</taxon>
    </lineage>
</organism>
<gene>
    <name evidence="4" type="ORF">NDI37_07440</name>
</gene>
<dbReference type="PROSITE" id="PS51462">
    <property type="entry name" value="NUDIX"/>
    <property type="match status" value="1"/>
</dbReference>
<comment type="caution">
    <text evidence="4">The sequence shown here is derived from an EMBL/GenBank/DDBJ whole genome shotgun (WGS) entry which is preliminary data.</text>
</comment>
<dbReference type="PANTHER" id="PTHR11839">
    <property type="entry name" value="UDP/ADP-SUGAR PYROPHOSPHATASE"/>
    <property type="match status" value="1"/>
</dbReference>
<keyword evidence="2 4" id="KW-0378">Hydrolase</keyword>
<dbReference type="SUPFAM" id="SSF55811">
    <property type="entry name" value="Nudix"/>
    <property type="match status" value="1"/>
</dbReference>
<sequence length="187" mass="21322">MKPLKKWKILKSKLVVDNQWCKIRQDEIELPTKQIIDDYFVNIRPDIAVILPITPQKEIVFVRQYRHAVEEILLELPAGAFSESEDSIVAAARELEEETGYVADQIIKLATLYDNPPKDTNKIHLCLAENVQQKSKQKLDITEDIEVVLIPITKVMELITKEEICVSGTIAAIFLGFNYLSGRTVTE</sequence>
<dbReference type="InterPro" id="IPR015797">
    <property type="entry name" value="NUDIX_hydrolase-like_dom_sf"/>
</dbReference>
<comment type="cofactor">
    <cofactor evidence="1">
        <name>Mg(2+)</name>
        <dbReference type="ChEBI" id="CHEBI:18420"/>
    </cofactor>
</comment>
<dbReference type="Pfam" id="PF00293">
    <property type="entry name" value="NUDIX"/>
    <property type="match status" value="1"/>
</dbReference>
<reference evidence="4 5" key="1">
    <citation type="submission" date="2022-04" db="EMBL/GenBank/DDBJ databases">
        <title>Positive selection, recombination, and allopatry shape intraspecific diversity of widespread and dominant cyanobacteria.</title>
        <authorList>
            <person name="Wei J."/>
            <person name="Shu W."/>
            <person name="Hu C."/>
        </authorList>
    </citation>
    <scope>NUCLEOTIDE SEQUENCE [LARGE SCALE GENOMIC DNA]</scope>
    <source>
        <strain evidence="4 5">GB2-A5</strain>
    </source>
</reference>
<dbReference type="EMBL" id="JAMPKK010000012">
    <property type="protein sequence ID" value="MEP0864300.1"/>
    <property type="molecule type" value="Genomic_DNA"/>
</dbReference>
<name>A0ABV0JLI7_9CYAN</name>
<dbReference type="InterPro" id="IPR020084">
    <property type="entry name" value="NUDIX_hydrolase_CS"/>
</dbReference>
<feature type="domain" description="Nudix hydrolase" evidence="3">
    <location>
        <begin position="42"/>
        <end position="172"/>
    </location>
</feature>